<dbReference type="PANTHER" id="PTHR43133">
    <property type="entry name" value="RNA POLYMERASE ECF-TYPE SIGMA FACTO"/>
    <property type="match status" value="1"/>
</dbReference>
<dbReference type="RefSeq" id="WP_394850426.1">
    <property type="nucleotide sequence ID" value="NZ_CP089982.1"/>
</dbReference>
<dbReference type="InterPro" id="IPR036388">
    <property type="entry name" value="WH-like_DNA-bd_sf"/>
</dbReference>
<evidence type="ECO:0000313" key="8">
    <source>
        <dbReference type="Proteomes" id="UP001379533"/>
    </source>
</evidence>
<evidence type="ECO:0000259" key="6">
    <source>
        <dbReference type="Pfam" id="PF04542"/>
    </source>
</evidence>
<evidence type="ECO:0000256" key="2">
    <source>
        <dbReference type="ARBA" id="ARBA00023015"/>
    </source>
</evidence>
<accession>A0ABZ2KMA2</accession>
<dbReference type="Gene3D" id="1.10.1740.10">
    <property type="match status" value="1"/>
</dbReference>
<organism evidence="7 8">
    <name type="scientific">Pendulispora brunnea</name>
    <dbReference type="NCBI Taxonomy" id="2905690"/>
    <lineage>
        <taxon>Bacteria</taxon>
        <taxon>Pseudomonadati</taxon>
        <taxon>Myxococcota</taxon>
        <taxon>Myxococcia</taxon>
        <taxon>Myxococcales</taxon>
        <taxon>Sorangiineae</taxon>
        <taxon>Pendulisporaceae</taxon>
        <taxon>Pendulispora</taxon>
    </lineage>
</organism>
<gene>
    <name evidence="7" type="ORF">LZC95_23575</name>
</gene>
<keyword evidence="2" id="KW-0805">Transcription regulation</keyword>
<evidence type="ECO:0000313" key="7">
    <source>
        <dbReference type="EMBL" id="WXA99782.1"/>
    </source>
</evidence>
<protein>
    <submittedName>
        <fullName evidence="7">Sigma-70 family RNA polymerase sigma factor</fullName>
    </submittedName>
</protein>
<dbReference type="SUPFAM" id="SSF88946">
    <property type="entry name" value="Sigma2 domain of RNA polymerase sigma factors"/>
    <property type="match status" value="1"/>
</dbReference>
<dbReference type="InterPro" id="IPR013324">
    <property type="entry name" value="RNA_pol_sigma_r3/r4-like"/>
</dbReference>
<dbReference type="EMBL" id="CP089982">
    <property type="protein sequence ID" value="WXA99782.1"/>
    <property type="molecule type" value="Genomic_DNA"/>
</dbReference>
<sequence>MAYADSVSGGLSDTELAMLYEKYSFLLIRRLRVLLRDESLAQDVLHDGFLKLMQSGGALREAQAPLRWLYRVFDNLAIDRLRTRRARGQHESIHHVGEDRVGPAPGVDVEGRDAVVKLLGELGEDDARIAILVFVDRLTQEEAAGELGLSRVTINKRVKALRERASVFLRGEEQHA</sequence>
<reference evidence="7 8" key="1">
    <citation type="submission" date="2021-12" db="EMBL/GenBank/DDBJ databases">
        <title>Discovery of the Pendulisporaceae a myxobacterial family with distinct sporulation behavior and unique specialized metabolism.</title>
        <authorList>
            <person name="Garcia R."/>
            <person name="Popoff A."/>
            <person name="Bader C.D."/>
            <person name="Loehr J."/>
            <person name="Walesch S."/>
            <person name="Walt C."/>
            <person name="Boldt J."/>
            <person name="Bunk B."/>
            <person name="Haeckl F.J.F.P.J."/>
            <person name="Gunesch A.P."/>
            <person name="Birkelbach J."/>
            <person name="Nuebel U."/>
            <person name="Pietschmann T."/>
            <person name="Bach T."/>
            <person name="Mueller R."/>
        </authorList>
    </citation>
    <scope>NUCLEOTIDE SEQUENCE [LARGE SCALE GENOMIC DNA]</scope>
    <source>
        <strain evidence="7 8">MSr12523</strain>
    </source>
</reference>
<evidence type="ECO:0000256" key="5">
    <source>
        <dbReference type="ARBA" id="ARBA00023163"/>
    </source>
</evidence>
<evidence type="ECO:0000256" key="4">
    <source>
        <dbReference type="ARBA" id="ARBA00023125"/>
    </source>
</evidence>
<dbReference type="InterPro" id="IPR013325">
    <property type="entry name" value="RNA_pol_sigma_r2"/>
</dbReference>
<feature type="domain" description="RNA polymerase sigma-70 region 2" evidence="6">
    <location>
        <begin position="19"/>
        <end position="85"/>
    </location>
</feature>
<dbReference type="PANTHER" id="PTHR43133:SF8">
    <property type="entry name" value="RNA POLYMERASE SIGMA FACTOR HI_1459-RELATED"/>
    <property type="match status" value="1"/>
</dbReference>
<proteinExistence type="inferred from homology"/>
<keyword evidence="3" id="KW-0731">Sigma factor</keyword>
<comment type="similarity">
    <text evidence="1">Belongs to the sigma-70 factor family. ECF subfamily.</text>
</comment>
<dbReference type="NCBIfam" id="TIGR02937">
    <property type="entry name" value="sigma70-ECF"/>
    <property type="match status" value="1"/>
</dbReference>
<dbReference type="InterPro" id="IPR014284">
    <property type="entry name" value="RNA_pol_sigma-70_dom"/>
</dbReference>
<keyword evidence="8" id="KW-1185">Reference proteome</keyword>
<keyword evidence="5" id="KW-0804">Transcription</keyword>
<dbReference type="InterPro" id="IPR007627">
    <property type="entry name" value="RNA_pol_sigma70_r2"/>
</dbReference>
<dbReference type="Pfam" id="PF04542">
    <property type="entry name" value="Sigma70_r2"/>
    <property type="match status" value="1"/>
</dbReference>
<evidence type="ECO:0000256" key="3">
    <source>
        <dbReference type="ARBA" id="ARBA00023082"/>
    </source>
</evidence>
<keyword evidence="4" id="KW-0238">DNA-binding</keyword>
<dbReference type="Proteomes" id="UP001379533">
    <property type="component" value="Chromosome"/>
</dbReference>
<dbReference type="InterPro" id="IPR039425">
    <property type="entry name" value="RNA_pol_sigma-70-like"/>
</dbReference>
<evidence type="ECO:0000256" key="1">
    <source>
        <dbReference type="ARBA" id="ARBA00010641"/>
    </source>
</evidence>
<dbReference type="SUPFAM" id="SSF88659">
    <property type="entry name" value="Sigma3 and sigma4 domains of RNA polymerase sigma factors"/>
    <property type="match status" value="1"/>
</dbReference>
<dbReference type="Gene3D" id="1.10.10.10">
    <property type="entry name" value="Winged helix-like DNA-binding domain superfamily/Winged helix DNA-binding domain"/>
    <property type="match status" value="1"/>
</dbReference>
<name>A0ABZ2KMA2_9BACT</name>